<feature type="region of interest" description="Disordered" evidence="1">
    <location>
        <begin position="1081"/>
        <end position="1117"/>
    </location>
</feature>
<feature type="compositionally biased region" description="Polar residues" evidence="1">
    <location>
        <begin position="217"/>
        <end position="227"/>
    </location>
</feature>
<dbReference type="EMBL" id="ML977158">
    <property type="protein sequence ID" value="KAF1986106.1"/>
    <property type="molecule type" value="Genomic_DNA"/>
</dbReference>
<feature type="region of interest" description="Disordered" evidence="1">
    <location>
        <begin position="480"/>
        <end position="700"/>
    </location>
</feature>
<dbReference type="OrthoDB" id="3946221at2759"/>
<feature type="compositionally biased region" description="Polar residues" evidence="1">
    <location>
        <begin position="863"/>
        <end position="879"/>
    </location>
</feature>
<feature type="compositionally biased region" description="Basic residues" evidence="1">
    <location>
        <begin position="132"/>
        <end position="150"/>
    </location>
</feature>
<feature type="region of interest" description="Disordered" evidence="1">
    <location>
        <begin position="1"/>
        <end position="238"/>
    </location>
</feature>
<feature type="compositionally biased region" description="Polar residues" evidence="1">
    <location>
        <begin position="897"/>
        <end position="907"/>
    </location>
</feature>
<dbReference type="Proteomes" id="UP000800041">
    <property type="component" value="Unassembled WGS sequence"/>
</dbReference>
<reference evidence="2" key="1">
    <citation type="journal article" date="2020" name="Stud. Mycol.">
        <title>101 Dothideomycetes genomes: a test case for predicting lifestyles and emergence of pathogens.</title>
        <authorList>
            <person name="Haridas S."/>
            <person name="Albert R."/>
            <person name="Binder M."/>
            <person name="Bloem J."/>
            <person name="Labutti K."/>
            <person name="Salamov A."/>
            <person name="Andreopoulos B."/>
            <person name="Baker S."/>
            <person name="Barry K."/>
            <person name="Bills G."/>
            <person name="Bluhm B."/>
            <person name="Cannon C."/>
            <person name="Castanera R."/>
            <person name="Culley D."/>
            <person name="Daum C."/>
            <person name="Ezra D."/>
            <person name="Gonzalez J."/>
            <person name="Henrissat B."/>
            <person name="Kuo A."/>
            <person name="Liang C."/>
            <person name="Lipzen A."/>
            <person name="Lutzoni F."/>
            <person name="Magnuson J."/>
            <person name="Mondo S."/>
            <person name="Nolan M."/>
            <person name="Ohm R."/>
            <person name="Pangilinan J."/>
            <person name="Park H.-J."/>
            <person name="Ramirez L."/>
            <person name="Alfaro M."/>
            <person name="Sun H."/>
            <person name="Tritt A."/>
            <person name="Yoshinaga Y."/>
            <person name="Zwiers L.-H."/>
            <person name="Turgeon B."/>
            <person name="Goodwin S."/>
            <person name="Spatafora J."/>
            <person name="Crous P."/>
            <person name="Grigoriev I."/>
        </authorList>
    </citation>
    <scope>NUCLEOTIDE SEQUENCE</scope>
    <source>
        <strain evidence="2">CBS 113979</strain>
    </source>
</reference>
<feature type="compositionally biased region" description="Low complexity" evidence="1">
    <location>
        <begin position="654"/>
        <end position="670"/>
    </location>
</feature>
<evidence type="ECO:0000313" key="2">
    <source>
        <dbReference type="EMBL" id="KAF1986106.1"/>
    </source>
</evidence>
<gene>
    <name evidence="2" type="ORF">K402DRAFT_454461</name>
</gene>
<protein>
    <submittedName>
        <fullName evidence="2">Uncharacterized protein</fullName>
    </submittedName>
</protein>
<sequence length="1312" mass="145074">MDTSSPSSPDPLALSGGPSSSPTKRLALRNRQRTPLSSKSANLQQENDVFATPRFSRRSPTKSITMSTGKARGASPWKIKVTVEAEPQSQDESDASVPRGRTRSTMATKPTTRTITVPLKGGEDSSPIQSKATRKKTKRSGTPVRRRRTRVSIGDHPSDDEDVDPDFSPAKVEKKRGRPHKSGSSPSKAVAKHQPGTSEDKPDPATDDDEKMDKTPTRPSTTQNRQARNVVRASVPAQSTRPSAFNFANLTPLHAKHTLPDRFAELAAWQEEQASLPTPEATRRLRNRVPTPVKPKAHVANLGSSLTDLSHEEDSEVRGRFDHHRMPTPRKPTTTTTSLVATHSAVAQEEQMWRETRGERGQTAEISTEGSDHADEEDDQVGNIGDETMLQSEEFSMVSLESLPGMRETLGSPSNGRQKMTAPNHQPQKVTITSSETSQPPQLTPGSRRTQSVSQNITPSLVNQSPPMQIVSEYTPFVVPSSPAEPPVIEAPKLSPQKPSSPEMAQVMKAGRALQTAFDSTRDNSQSSSRVGNRRSFDEGAQRAFQASVKLREEIEKSSPMHSYSKRRNTQSAPVELSSPAKPVDDVFEGSGKSTVKDVTYPRLPTPEDYETYMLTVPQPRSSEADTQHTNLTVPDSRKQLASPARSVDDVEMSGLSPQSQPAQASSSRPGSERKNHVTPVKRKAAVHDSSPLQEEVEVAEEKWQLAREAVMRQMQLSNTSQVPDEEEEADEQAEYDIWDEASRTPGNIHSSPPVKKGFVPRDLSIHDSSMMLPQEKNPQLGPQRAPMLRRKPRKSRRRTEDHLDSSLPDAGPFVAGNLITDDSSFLRPGPRSHATRSSPSASKQVTFSDAVEQAPPLRRNASGETDASLTDASESSTDGGDVATPDEDEAEDSENDTGNFFQSNLPTVFKGGATGWRQRRQEREAQKSQEEAERFDLSMLSSPAKEKTPMKSPLKNVPRLEAGRGNVSRFSPARASPLRRQLSSPSEVVEHSIESVEESFIQSRSIDDTEASDVRQLRTEARSTGAGADQSFEDIDDSDVRQLRAESAIVRPEDNSGYGDSTVMDETDVFSPSSLLQRSEATYDPVSPTRSSLHREVSKRPSRVLVPQRAPPAQPGLVSRLTSSIWSAFTTPTTTAPAYTRPTHYLLHKLPLLPKVEPWTRLHYRVMDHLYQRLKMNPSIFDPDRDDIIEAKALSPKEDYEQYFGMQIENWGYHVEITPQAMVLIGLFMSLLQLPDITAYEQLYEKKIDKGSCKPRPDGTVIDLRECVGRMFSMVAGEGIRADEREGRRVRREVGSRVMWGGTDEWVGAIF</sequence>
<feature type="compositionally biased region" description="Basic and acidic residues" evidence="1">
    <location>
        <begin position="351"/>
        <end position="362"/>
    </location>
</feature>
<feature type="compositionally biased region" description="Basic and acidic residues" evidence="1">
    <location>
        <begin position="550"/>
        <end position="559"/>
    </location>
</feature>
<evidence type="ECO:0000256" key="1">
    <source>
        <dbReference type="SAM" id="MobiDB-lite"/>
    </source>
</evidence>
<feature type="compositionally biased region" description="Polar residues" evidence="1">
    <location>
        <begin position="836"/>
        <end position="848"/>
    </location>
</feature>
<feature type="compositionally biased region" description="Polar residues" evidence="1">
    <location>
        <begin position="33"/>
        <end position="47"/>
    </location>
</feature>
<keyword evidence="3" id="KW-1185">Reference proteome</keyword>
<evidence type="ECO:0000313" key="3">
    <source>
        <dbReference type="Proteomes" id="UP000800041"/>
    </source>
</evidence>
<feature type="region of interest" description="Disordered" evidence="1">
    <location>
        <begin position="274"/>
        <end position="467"/>
    </location>
</feature>
<feature type="compositionally biased region" description="Basic residues" evidence="1">
    <location>
        <begin position="788"/>
        <end position="798"/>
    </location>
</feature>
<feature type="compositionally biased region" description="Polar residues" evidence="1">
    <location>
        <begin position="517"/>
        <end position="531"/>
    </location>
</feature>
<feature type="compositionally biased region" description="Acidic residues" evidence="1">
    <location>
        <begin position="885"/>
        <end position="896"/>
    </location>
</feature>
<accession>A0A6G1GYR4</accession>
<feature type="compositionally biased region" description="Low complexity" evidence="1">
    <location>
        <begin position="1"/>
        <end position="23"/>
    </location>
</feature>
<feature type="region of interest" description="Disordered" evidence="1">
    <location>
        <begin position="716"/>
        <end position="1037"/>
    </location>
</feature>
<feature type="compositionally biased region" description="Acidic residues" evidence="1">
    <location>
        <begin position="724"/>
        <end position="740"/>
    </location>
</feature>
<organism evidence="2 3">
    <name type="scientific">Aulographum hederae CBS 113979</name>
    <dbReference type="NCBI Taxonomy" id="1176131"/>
    <lineage>
        <taxon>Eukaryota</taxon>
        <taxon>Fungi</taxon>
        <taxon>Dikarya</taxon>
        <taxon>Ascomycota</taxon>
        <taxon>Pezizomycotina</taxon>
        <taxon>Dothideomycetes</taxon>
        <taxon>Pleosporomycetidae</taxon>
        <taxon>Aulographales</taxon>
        <taxon>Aulographaceae</taxon>
    </lineage>
</organism>
<feature type="compositionally biased region" description="Basic and acidic residues" evidence="1">
    <location>
        <begin position="1013"/>
        <end position="1022"/>
    </location>
</feature>
<name>A0A6G1GYR4_9PEZI</name>
<feature type="compositionally biased region" description="Polar residues" evidence="1">
    <location>
        <begin position="411"/>
        <end position="467"/>
    </location>
</feature>
<feature type="compositionally biased region" description="Basic and acidic residues" evidence="1">
    <location>
        <begin position="920"/>
        <end position="937"/>
    </location>
</feature>
<feature type="compositionally biased region" description="Basic and acidic residues" evidence="1">
    <location>
        <begin position="309"/>
        <end position="320"/>
    </location>
</feature>
<feature type="compositionally biased region" description="Polar residues" evidence="1">
    <location>
        <begin position="103"/>
        <end position="115"/>
    </location>
</feature>
<proteinExistence type="predicted"/>